<gene>
    <name evidence="7" type="ORF">AXX12_12110</name>
</gene>
<dbReference type="PANTHER" id="PTHR40064:SF1">
    <property type="entry name" value="MEMBRANE PROTEIN"/>
    <property type="match status" value="1"/>
</dbReference>
<proteinExistence type="predicted"/>
<dbReference type="InterPro" id="IPR010343">
    <property type="entry name" value="ArAE_1"/>
</dbReference>
<feature type="transmembrane region" description="Helical" evidence="6">
    <location>
        <begin position="12"/>
        <end position="38"/>
    </location>
</feature>
<dbReference type="Pfam" id="PF06081">
    <property type="entry name" value="ArAE_1"/>
    <property type="match status" value="1"/>
</dbReference>
<feature type="transmembrane region" description="Helical" evidence="6">
    <location>
        <begin position="127"/>
        <end position="145"/>
    </location>
</feature>
<dbReference type="Proteomes" id="UP000076268">
    <property type="component" value="Unassembled WGS sequence"/>
</dbReference>
<dbReference type="PANTHER" id="PTHR40064">
    <property type="entry name" value="MEMBRANE PROTEIN-RELATED"/>
    <property type="match status" value="1"/>
</dbReference>
<evidence type="ECO:0000256" key="5">
    <source>
        <dbReference type="ARBA" id="ARBA00023136"/>
    </source>
</evidence>
<organism evidence="7 8">
    <name type="scientific">Anaerosporomusa subterranea</name>
    <dbReference type="NCBI Taxonomy" id="1794912"/>
    <lineage>
        <taxon>Bacteria</taxon>
        <taxon>Bacillati</taxon>
        <taxon>Bacillota</taxon>
        <taxon>Negativicutes</taxon>
        <taxon>Acetonemataceae</taxon>
        <taxon>Anaerosporomusa</taxon>
    </lineage>
</organism>
<keyword evidence="8" id="KW-1185">Reference proteome</keyword>
<dbReference type="EMBL" id="LSGP01000023">
    <property type="protein sequence ID" value="KYZ75459.1"/>
    <property type="molecule type" value="Genomic_DNA"/>
</dbReference>
<evidence type="ECO:0000313" key="8">
    <source>
        <dbReference type="Proteomes" id="UP000076268"/>
    </source>
</evidence>
<evidence type="ECO:0000256" key="2">
    <source>
        <dbReference type="ARBA" id="ARBA00022475"/>
    </source>
</evidence>
<keyword evidence="4 6" id="KW-1133">Transmembrane helix</keyword>
<evidence type="ECO:0000313" key="7">
    <source>
        <dbReference type="EMBL" id="KYZ75459.1"/>
    </source>
</evidence>
<reference evidence="7 8" key="1">
    <citation type="submission" date="2016-02" db="EMBL/GenBank/DDBJ databases">
        <title>Anaerosporomusa subterraneum gen. nov., sp. nov., a spore-forming obligate anaerobe isolated from saprolite.</title>
        <authorList>
            <person name="Choi J.K."/>
            <person name="Shah M."/>
            <person name="Yee N."/>
        </authorList>
    </citation>
    <scope>NUCLEOTIDE SEQUENCE [LARGE SCALE GENOMIC DNA]</scope>
    <source>
        <strain evidence="7 8">RU4</strain>
    </source>
</reference>
<protein>
    <submittedName>
        <fullName evidence="7">Uncharacterized protein</fullName>
    </submittedName>
</protein>
<comment type="subcellular location">
    <subcellularLocation>
        <location evidence="1">Cell membrane</location>
        <topology evidence="1">Multi-pass membrane protein</topology>
    </subcellularLocation>
</comment>
<dbReference type="AlphaFoldDB" id="A0A154BNE4"/>
<keyword evidence="3 6" id="KW-0812">Transmembrane</keyword>
<sequence>MKTIGARTLKTGIAVTITMFICKVFNLEPAFFGAVSAVVNMQPSISLTLKTTRDQVLVHILGVTVGLGFGYLIGGNSAVMGLVTIVIIVLYRKFQLKTSLTAGIVAALFILSSSQDQFLSHALSRTLVIFVGMGIAMIINIALMPPRYKSQFVAKLQASNELAVNCFGQAVQEYVQLANLEPDYHLEQRKLIHQQNKQTRDLFVLIKRESDWLSPVASEQREWFAVAEKLMDYNEALAEGADRIYEQVATRYERRSNLNFPPITDEFGAILAMLVGGCRSIARVNGKVRMAIIDGKTTDIEEINEDYWERLMLVIEQWQNRSAGSYYLHTLLEAAVMANEIKWAARQGKKLLHEAVLQSESTAKED</sequence>
<evidence type="ECO:0000256" key="1">
    <source>
        <dbReference type="ARBA" id="ARBA00004651"/>
    </source>
</evidence>
<evidence type="ECO:0000256" key="3">
    <source>
        <dbReference type="ARBA" id="ARBA00022692"/>
    </source>
</evidence>
<dbReference type="RefSeq" id="WP_066244029.1">
    <property type="nucleotide sequence ID" value="NZ_LSGP01000023.1"/>
</dbReference>
<evidence type="ECO:0000256" key="6">
    <source>
        <dbReference type="SAM" id="Phobius"/>
    </source>
</evidence>
<keyword evidence="2" id="KW-1003">Cell membrane</keyword>
<comment type="caution">
    <text evidence="7">The sequence shown here is derived from an EMBL/GenBank/DDBJ whole genome shotgun (WGS) entry which is preliminary data.</text>
</comment>
<keyword evidence="5 6" id="KW-0472">Membrane</keyword>
<name>A0A154BNE4_ANASB</name>
<dbReference type="InterPro" id="IPR052984">
    <property type="entry name" value="UPF0421"/>
</dbReference>
<feature type="transmembrane region" description="Helical" evidence="6">
    <location>
        <begin position="58"/>
        <end position="91"/>
    </location>
</feature>
<dbReference type="GO" id="GO:0005886">
    <property type="term" value="C:plasma membrane"/>
    <property type="evidence" value="ECO:0007669"/>
    <property type="project" value="UniProtKB-SubCell"/>
</dbReference>
<dbReference type="STRING" id="1794912.AXX12_12110"/>
<evidence type="ECO:0000256" key="4">
    <source>
        <dbReference type="ARBA" id="ARBA00022989"/>
    </source>
</evidence>
<accession>A0A154BNE4</accession>
<dbReference type="OrthoDB" id="1653617at2"/>